<dbReference type="GeneID" id="121130098"/>
<feature type="transmembrane region" description="Helical" evidence="5">
    <location>
        <begin position="140"/>
        <end position="160"/>
    </location>
</feature>
<organism evidence="6">
    <name type="scientific">Lepeophtheirus salmonis</name>
    <name type="common">Salmon louse</name>
    <name type="synonym">Caligus salmonis</name>
    <dbReference type="NCBI Taxonomy" id="72036"/>
    <lineage>
        <taxon>Eukaryota</taxon>
        <taxon>Metazoa</taxon>
        <taxon>Ecdysozoa</taxon>
        <taxon>Arthropoda</taxon>
        <taxon>Crustacea</taxon>
        <taxon>Multicrustacea</taxon>
        <taxon>Hexanauplia</taxon>
        <taxon>Copepoda</taxon>
        <taxon>Siphonostomatoida</taxon>
        <taxon>Caligidae</taxon>
        <taxon>Lepeophtheirus</taxon>
    </lineage>
</organism>
<dbReference type="Gene3D" id="1.20.1250.20">
    <property type="entry name" value="MFS general substrate transporter like domains"/>
    <property type="match status" value="2"/>
</dbReference>
<dbReference type="Pfam" id="PF07690">
    <property type="entry name" value="MFS_1"/>
    <property type="match status" value="1"/>
</dbReference>
<evidence type="ECO:0000313" key="6">
    <source>
        <dbReference type="EMBL" id="CDW34307.1"/>
    </source>
</evidence>
<dbReference type="EMBL" id="HACA01016947">
    <property type="protein sequence ID" value="CDW34308.1"/>
    <property type="molecule type" value="Transcribed_RNA"/>
</dbReference>
<dbReference type="PANTHER" id="PTHR11662:SF279">
    <property type="entry name" value="VOLTAGE-GATED PURINE NUCLEOTIDE UNIPORTER SLC17A9"/>
    <property type="match status" value="1"/>
</dbReference>
<comment type="subcellular location">
    <subcellularLocation>
        <location evidence="1">Membrane</location>
        <topology evidence="1">Multi-pass membrane protein</topology>
    </subcellularLocation>
</comment>
<evidence type="ECO:0000256" key="1">
    <source>
        <dbReference type="ARBA" id="ARBA00004141"/>
    </source>
</evidence>
<dbReference type="InterPro" id="IPR050382">
    <property type="entry name" value="MFS_Na/Anion_cotransporter"/>
</dbReference>
<dbReference type="InterPro" id="IPR036259">
    <property type="entry name" value="MFS_trans_sf"/>
</dbReference>
<name>A0A0K2U8L7_LEPSM</name>
<reference evidence="6" key="1">
    <citation type="submission" date="2014-05" db="EMBL/GenBank/DDBJ databases">
        <authorList>
            <person name="Chronopoulou M."/>
        </authorList>
    </citation>
    <scope>NUCLEOTIDE SEQUENCE</scope>
    <source>
        <tissue evidence="6">Whole organism</tissue>
    </source>
</reference>
<accession>A0A0K2U8L7</accession>
<dbReference type="SUPFAM" id="SSF103473">
    <property type="entry name" value="MFS general substrate transporter"/>
    <property type="match status" value="1"/>
</dbReference>
<dbReference type="AlphaFoldDB" id="A0A0K2U8L7"/>
<dbReference type="PANTHER" id="PTHR11662">
    <property type="entry name" value="SOLUTE CARRIER FAMILY 17"/>
    <property type="match status" value="1"/>
</dbReference>
<feature type="transmembrane region" description="Helical" evidence="5">
    <location>
        <begin position="180"/>
        <end position="200"/>
    </location>
</feature>
<feature type="transmembrane region" description="Helical" evidence="5">
    <location>
        <begin position="303"/>
        <end position="325"/>
    </location>
</feature>
<evidence type="ECO:0000256" key="5">
    <source>
        <dbReference type="SAM" id="Phobius"/>
    </source>
</evidence>
<dbReference type="GO" id="GO:0016020">
    <property type="term" value="C:membrane"/>
    <property type="evidence" value="ECO:0007669"/>
    <property type="project" value="UniProtKB-SubCell"/>
</dbReference>
<dbReference type="GO" id="GO:0022857">
    <property type="term" value="F:transmembrane transporter activity"/>
    <property type="evidence" value="ECO:0007669"/>
    <property type="project" value="InterPro"/>
</dbReference>
<evidence type="ECO:0000256" key="3">
    <source>
        <dbReference type="ARBA" id="ARBA00022989"/>
    </source>
</evidence>
<dbReference type="EMBL" id="HACA01016946">
    <property type="protein sequence ID" value="CDW34307.1"/>
    <property type="molecule type" value="Transcribed_RNA"/>
</dbReference>
<feature type="transmembrane region" description="Helical" evidence="5">
    <location>
        <begin position="85"/>
        <end position="103"/>
    </location>
</feature>
<keyword evidence="2 5" id="KW-0812">Transmembrane</keyword>
<protein>
    <recommendedName>
        <fullName evidence="7">Major facilitator superfamily (MFS) profile domain-containing protein</fullName>
    </recommendedName>
</protein>
<dbReference type="OrthoDB" id="2985014at2759"/>
<evidence type="ECO:0008006" key="7">
    <source>
        <dbReference type="Google" id="ProtNLM"/>
    </source>
</evidence>
<dbReference type="RefSeq" id="XP_071749752.1">
    <property type="nucleotide sequence ID" value="XM_071893651.1"/>
</dbReference>
<dbReference type="InterPro" id="IPR011701">
    <property type="entry name" value="MFS"/>
</dbReference>
<feature type="transmembrane region" description="Helical" evidence="5">
    <location>
        <begin position="12"/>
        <end position="38"/>
    </location>
</feature>
<evidence type="ECO:0000256" key="2">
    <source>
        <dbReference type="ARBA" id="ARBA00022692"/>
    </source>
</evidence>
<sequence length="329" mass="36422">MFWFPFILWMSHYVGFNILVIVQIMIGAAQGVFFPSVASISSGNVHPSGRTSFFGKMSSGSSFGTLFTGCIGSVLLTYYGYSFVFYVSGAFVLSWSLFLKYYCMKNTKVKRVILGLGSGSKLSSIIDDVPWLIYFRSPSLWACMIAHLCQTNCFFTLLSWLPTYFHDNFPSESSWLYNTFPWLFCIVGVVTANRFNNYLFEQKLSKCNVRKITEGVCYVTQLFGLLIIGNFDISFHVALASLCLCLFGAGYHSIAILNNPGDIAPKHTGSVFGIVNCAGALPGFIGVYIAGYILEVYSGSWSAVYNLTAFVNSIGYFTFVTMGSAKPIL</sequence>
<feature type="transmembrane region" description="Helical" evidence="5">
    <location>
        <begin position="269"/>
        <end position="291"/>
    </location>
</feature>
<dbReference type="GO" id="GO:0015867">
    <property type="term" value="P:ATP transport"/>
    <property type="evidence" value="ECO:0007669"/>
    <property type="project" value="TreeGrafter"/>
</dbReference>
<evidence type="ECO:0000256" key="4">
    <source>
        <dbReference type="ARBA" id="ARBA00023136"/>
    </source>
</evidence>
<keyword evidence="3 5" id="KW-1133">Transmembrane helix</keyword>
<feature type="transmembrane region" description="Helical" evidence="5">
    <location>
        <begin position="237"/>
        <end position="257"/>
    </location>
</feature>
<keyword evidence="4 5" id="KW-0472">Membrane</keyword>
<proteinExistence type="predicted"/>